<sequence length="108" mass="12363">MLPARLHSGVLHYTSLNTTTRPFLPGWRALSPTLKTTIESKSDVTCQTLGPRKVSYPHKFVCALPPLIEGCDWQVCPRIWSMLRPIRRRIKKSGSPKADARLFLFTEW</sequence>
<organism evidence="1 2">
    <name type="scientific">Goodea atripinnis</name>
    <dbReference type="NCBI Taxonomy" id="208336"/>
    <lineage>
        <taxon>Eukaryota</taxon>
        <taxon>Metazoa</taxon>
        <taxon>Chordata</taxon>
        <taxon>Craniata</taxon>
        <taxon>Vertebrata</taxon>
        <taxon>Euteleostomi</taxon>
        <taxon>Actinopterygii</taxon>
        <taxon>Neopterygii</taxon>
        <taxon>Teleostei</taxon>
        <taxon>Neoteleostei</taxon>
        <taxon>Acanthomorphata</taxon>
        <taxon>Ovalentaria</taxon>
        <taxon>Atherinomorphae</taxon>
        <taxon>Cyprinodontiformes</taxon>
        <taxon>Goodeidae</taxon>
        <taxon>Goodea</taxon>
    </lineage>
</organism>
<evidence type="ECO:0000313" key="2">
    <source>
        <dbReference type="Proteomes" id="UP001476798"/>
    </source>
</evidence>
<dbReference type="Proteomes" id="UP001476798">
    <property type="component" value="Unassembled WGS sequence"/>
</dbReference>
<comment type="caution">
    <text evidence="1">The sequence shown here is derived from an EMBL/GenBank/DDBJ whole genome shotgun (WGS) entry which is preliminary data.</text>
</comment>
<reference evidence="1 2" key="1">
    <citation type="submission" date="2021-06" db="EMBL/GenBank/DDBJ databases">
        <authorList>
            <person name="Palmer J.M."/>
        </authorList>
    </citation>
    <scope>NUCLEOTIDE SEQUENCE [LARGE SCALE GENOMIC DNA]</scope>
    <source>
        <strain evidence="1 2">GA_2019</strain>
        <tissue evidence="1">Muscle</tissue>
    </source>
</reference>
<accession>A0ABV0MT50</accession>
<name>A0ABV0MT50_9TELE</name>
<dbReference type="EMBL" id="JAHRIO010010884">
    <property type="protein sequence ID" value="MEQ2161804.1"/>
    <property type="molecule type" value="Genomic_DNA"/>
</dbReference>
<proteinExistence type="predicted"/>
<evidence type="ECO:0000313" key="1">
    <source>
        <dbReference type="EMBL" id="MEQ2161804.1"/>
    </source>
</evidence>
<keyword evidence="2" id="KW-1185">Reference proteome</keyword>
<gene>
    <name evidence="1" type="ORF">GOODEAATRI_013300</name>
</gene>
<protein>
    <submittedName>
        <fullName evidence="1">Uncharacterized protein</fullName>
    </submittedName>
</protein>